<proteinExistence type="predicted"/>
<evidence type="ECO:0000313" key="2">
    <source>
        <dbReference type="Proteomes" id="UP000004079"/>
    </source>
</evidence>
<evidence type="ECO:0000313" key="1">
    <source>
        <dbReference type="EMBL" id="EFB33493.1"/>
    </source>
</evidence>
<gene>
    <name evidence="1" type="ORF">HMPREF0971_00256</name>
</gene>
<dbReference type="EMBL" id="ACUZ02000003">
    <property type="protein sequence ID" value="EFB33493.1"/>
    <property type="molecule type" value="Genomic_DNA"/>
</dbReference>
<sequence>MAFHHAFCTMLQCIMTQITRKVDAMKQTKGMKCACYPTKNRLSISIWCSQKVLKTATQSLQNHHLPRL</sequence>
<dbReference type="Proteomes" id="UP000004079">
    <property type="component" value="Unassembled WGS sequence"/>
</dbReference>
<name>D1QMW7_9BACT</name>
<organism evidence="1 2">
    <name type="scientific">Segatella oris F0302</name>
    <dbReference type="NCBI Taxonomy" id="649760"/>
    <lineage>
        <taxon>Bacteria</taxon>
        <taxon>Pseudomonadati</taxon>
        <taxon>Bacteroidota</taxon>
        <taxon>Bacteroidia</taxon>
        <taxon>Bacteroidales</taxon>
        <taxon>Prevotellaceae</taxon>
        <taxon>Segatella</taxon>
    </lineage>
</organism>
<protein>
    <submittedName>
        <fullName evidence="1">Uncharacterized protein</fullName>
    </submittedName>
</protein>
<accession>D1QMW7</accession>
<comment type="caution">
    <text evidence="1">The sequence shown here is derived from an EMBL/GenBank/DDBJ whole genome shotgun (WGS) entry which is preliminary data.</text>
</comment>
<dbReference type="HOGENOM" id="CLU_2790504_0_0_10"/>
<reference evidence="1 2" key="1">
    <citation type="submission" date="2009-11" db="EMBL/GenBank/DDBJ databases">
        <authorList>
            <person name="Weinstock G."/>
            <person name="Sodergren E."/>
            <person name="Clifton S."/>
            <person name="Fulton L."/>
            <person name="Fulton B."/>
            <person name="Courtney L."/>
            <person name="Fronick C."/>
            <person name="Harrison M."/>
            <person name="Strong C."/>
            <person name="Farmer C."/>
            <person name="Delahaunty K."/>
            <person name="Markovic C."/>
            <person name="Hall O."/>
            <person name="Minx P."/>
            <person name="Tomlinson C."/>
            <person name="Mitreva M."/>
            <person name="Nelson J."/>
            <person name="Hou S."/>
            <person name="Wollam A."/>
            <person name="Pepin K.H."/>
            <person name="Johnson M."/>
            <person name="Bhonagiri V."/>
            <person name="Nash W.E."/>
            <person name="Warren W."/>
            <person name="Chinwalla A."/>
            <person name="Mardis E.R."/>
            <person name="Wilson R.K."/>
        </authorList>
    </citation>
    <scope>NUCLEOTIDE SEQUENCE [LARGE SCALE GENOMIC DNA]</scope>
    <source>
        <strain evidence="1 2">F0302</strain>
    </source>
</reference>
<dbReference type="AlphaFoldDB" id="D1QMW7"/>